<feature type="coiled-coil region" evidence="1">
    <location>
        <begin position="362"/>
        <end position="396"/>
    </location>
</feature>
<dbReference type="PROSITE" id="PS51301">
    <property type="entry name" value="KILA_N"/>
    <property type="match status" value="1"/>
</dbReference>
<evidence type="ECO:0000256" key="1">
    <source>
        <dbReference type="SAM" id="Coils"/>
    </source>
</evidence>
<dbReference type="GO" id="GO:0003677">
    <property type="term" value="F:DNA binding"/>
    <property type="evidence" value="ECO:0007669"/>
    <property type="project" value="InterPro"/>
</dbReference>
<evidence type="ECO:0000313" key="5">
    <source>
        <dbReference type="Proteomes" id="UP000241474"/>
    </source>
</evidence>
<evidence type="ECO:0000259" key="3">
    <source>
        <dbReference type="PROSITE" id="PS51301"/>
    </source>
</evidence>
<protein>
    <submittedName>
        <fullName evidence="4">Kila N-domain-containing protein</fullName>
    </submittedName>
</protein>
<sequence>MPHKAPKSKSSQTRYVEDSDDETRGRSRNRSVEKSRSKSLVRSKSKSPKKLRSKSPIKSRSKSKSPIKSRSKSLDRSKSVKTIKSKNTKKSNKYTEEDSEDSEDSENYESDQSSDEQSDDQSDNEQSDDKYDSEQYDDKSISEQSDSDESDSDESDSDESDSDESDNDFPNKQSKNKLEITERGKRQQIYKMLDNDHMNNIIFKDHDEKYAYGQYGDFVVFIDKSTGYMNVTKLCKLCGKEFYHWLESKGHKEMIETFEQMFIQKFKGTSEFGGTSKCKSKGPSEFGGTSNEIKENNKIIYKITTGINDIRGYYAHPKLVPHIASWCSSVFAAKVSDIINGYMIKQFREESDLYKQQTGQIIAKKDDKIDKLSKKIDSQNKKIKLLLKKNDDLMEQGNEVLGYAKDTNRKITHVVKERVPYSDEPKIEHQLIIMKNNDKPVKPKKGESPKNIYDYTALRIMNKSKSATMNRYFKDHPDGETVLTIDYTPNAMHLWNQCKMELSEDKKIRQSETYSSSFNLRKGYSENKLKKDIKRIHDLRLKHPE</sequence>
<feature type="compositionally biased region" description="Acidic residues" evidence="2">
    <location>
        <begin position="145"/>
        <end position="167"/>
    </location>
</feature>
<dbReference type="InterPro" id="IPR036887">
    <property type="entry name" value="HTH_APSES_sf"/>
</dbReference>
<dbReference type="InterPro" id="IPR017880">
    <property type="entry name" value="KilA_N"/>
</dbReference>
<accession>A0A0G2Y4U0</accession>
<dbReference type="InterPro" id="IPR022549">
    <property type="entry name" value="DUF3627"/>
</dbReference>
<keyword evidence="1" id="KW-0175">Coiled coil</keyword>
<dbReference type="SUPFAM" id="SSF54616">
    <property type="entry name" value="DNA-binding domain of Mlu1-box binding protein MBP1"/>
    <property type="match status" value="1"/>
</dbReference>
<feature type="compositionally biased region" description="Basic and acidic residues" evidence="2">
    <location>
        <begin position="22"/>
        <end position="36"/>
    </location>
</feature>
<dbReference type="Pfam" id="PF04383">
    <property type="entry name" value="KilA-N"/>
    <property type="match status" value="1"/>
</dbReference>
<dbReference type="InterPro" id="IPR018004">
    <property type="entry name" value="KilA/APSES_HTH"/>
</dbReference>
<dbReference type="SMART" id="SM01252">
    <property type="entry name" value="KilA-N"/>
    <property type="match status" value="1"/>
</dbReference>
<feature type="compositionally biased region" description="Basic residues" evidence="2">
    <location>
        <begin position="37"/>
        <end position="71"/>
    </location>
</feature>
<feature type="region of interest" description="Disordered" evidence="2">
    <location>
        <begin position="1"/>
        <end position="183"/>
    </location>
</feature>
<reference evidence="4 5" key="1">
    <citation type="submission" date="2014-10" db="EMBL/GenBank/DDBJ databases">
        <title>Pan-genome analysis of Brazilian lineage A amoebal mimiviruses.</title>
        <authorList>
            <person name="Assis F.L."/>
            <person name="Abrahao J.S."/>
            <person name="Kroon E.G."/>
            <person name="Dornas F.P."/>
            <person name="Andrade K.R."/>
            <person name="Borato P.V.M."/>
            <person name="Pilotto M.R."/>
            <person name="Benamar S."/>
            <person name="LaScola B."/>
            <person name="Colson P."/>
        </authorList>
    </citation>
    <scope>NUCLEOTIDE SEQUENCE [LARGE SCALE GENOMIC DNA]</scope>
    <source>
        <strain evidence="4 5">Oyster</strain>
    </source>
</reference>
<proteinExistence type="predicted"/>
<organismHost>
    <name type="scientific">Acanthamoeba polyphaga</name>
    <name type="common">Amoeba</name>
    <dbReference type="NCBI Taxonomy" id="5757"/>
</organismHost>
<feature type="compositionally biased region" description="Basic and acidic residues" evidence="2">
    <location>
        <begin position="127"/>
        <end position="141"/>
    </location>
</feature>
<dbReference type="Proteomes" id="UP000241474">
    <property type="component" value="Segment"/>
</dbReference>
<feature type="compositionally biased region" description="Basic residues" evidence="2">
    <location>
        <begin position="79"/>
        <end position="92"/>
    </location>
</feature>
<evidence type="ECO:0000313" key="4">
    <source>
        <dbReference type="EMBL" id="AKI78777.1"/>
    </source>
</evidence>
<dbReference type="PANTHER" id="PTHR13275:SF4">
    <property type="entry name" value="VACUOLAR PROTEIN SORTING-ASSOCIATED PROTEIN 72 HOMOLOG"/>
    <property type="match status" value="1"/>
</dbReference>
<feature type="domain" description="KilA-N" evidence="3">
    <location>
        <begin position="209"/>
        <end position="342"/>
    </location>
</feature>
<name>A0A0G2Y4U0_MIMIV</name>
<feature type="compositionally biased region" description="Acidic residues" evidence="2">
    <location>
        <begin position="97"/>
        <end position="126"/>
    </location>
</feature>
<dbReference type="Pfam" id="PF12299">
    <property type="entry name" value="DUF3627"/>
    <property type="match status" value="1"/>
</dbReference>
<organism evidence="4 5">
    <name type="scientific">Acanthamoeba polyphaga mimivirus</name>
    <name type="common">APMV</name>
    <dbReference type="NCBI Taxonomy" id="212035"/>
    <lineage>
        <taxon>Viruses</taxon>
        <taxon>Varidnaviria</taxon>
        <taxon>Bamfordvirae</taxon>
        <taxon>Nucleocytoviricota</taxon>
        <taxon>Megaviricetes</taxon>
        <taxon>Imitervirales</taxon>
        <taxon>Mimiviridae</taxon>
        <taxon>Megamimivirinae</taxon>
        <taxon>Mimivirus</taxon>
        <taxon>Mimivirus bradfordmassiliense</taxon>
    </lineage>
</organism>
<evidence type="ECO:0000256" key="2">
    <source>
        <dbReference type="SAM" id="MobiDB-lite"/>
    </source>
</evidence>
<dbReference type="EMBL" id="KM982401">
    <property type="protein sequence ID" value="AKI78777.1"/>
    <property type="molecule type" value="Genomic_DNA"/>
</dbReference>
<dbReference type="PANTHER" id="PTHR13275">
    <property type="entry name" value="YL-1 PROTEIN TRANSCRIPTION FACTOR-LIKE 1"/>
    <property type="match status" value="1"/>
</dbReference>